<name>A0ABM1MDZ5_NICVS</name>
<dbReference type="SUPFAM" id="SSF100895">
    <property type="entry name" value="Kazal-type serine protease inhibitors"/>
    <property type="match status" value="1"/>
</dbReference>
<dbReference type="PROSITE" id="PS51465">
    <property type="entry name" value="KAZAL_2"/>
    <property type="match status" value="1"/>
</dbReference>
<evidence type="ECO:0000313" key="6">
    <source>
        <dbReference type="Proteomes" id="UP000695000"/>
    </source>
</evidence>
<dbReference type="Gene3D" id="3.90.290.10">
    <property type="entry name" value="TGF-beta binding (TB) domain"/>
    <property type="match status" value="1"/>
</dbReference>
<dbReference type="InterPro" id="IPR036773">
    <property type="entry name" value="TB_dom_sf"/>
</dbReference>
<dbReference type="InterPro" id="IPR002350">
    <property type="entry name" value="Kazal_dom"/>
</dbReference>
<keyword evidence="4" id="KW-0325">Glycoprotein</keyword>
<keyword evidence="3" id="KW-1015">Disulfide bond</keyword>
<dbReference type="GeneID" id="108559920"/>
<dbReference type="SMART" id="SM00280">
    <property type="entry name" value="KAZAL"/>
    <property type="match status" value="1"/>
</dbReference>
<reference evidence="7" key="1">
    <citation type="submission" date="2025-08" db="UniProtKB">
        <authorList>
            <consortium name="RefSeq"/>
        </authorList>
    </citation>
    <scope>IDENTIFICATION</scope>
    <source>
        <tissue evidence="7">Whole Larva</tissue>
    </source>
</reference>
<evidence type="ECO:0000313" key="7">
    <source>
        <dbReference type="RefSeq" id="XP_017772795.1"/>
    </source>
</evidence>
<dbReference type="CDD" id="cd00104">
    <property type="entry name" value="KAZAL_FS"/>
    <property type="match status" value="1"/>
</dbReference>
<dbReference type="RefSeq" id="XP_017772795.1">
    <property type="nucleotide sequence ID" value="XM_017917306.1"/>
</dbReference>
<keyword evidence="1" id="KW-0732">Signal</keyword>
<accession>A0ABM1MDZ5</accession>
<dbReference type="SMART" id="SM00274">
    <property type="entry name" value="FOLN"/>
    <property type="match status" value="1"/>
</dbReference>
<dbReference type="InterPro" id="IPR003645">
    <property type="entry name" value="Fol_N"/>
</dbReference>
<sequence length="136" mass="14705">MAKNGRCLEALNNSTREECCANFGVATAWSKEVLGAGALFFWRVLGGGVPCSPCKDTCDDVDCGKDKVCVVKGGRPRCVCSPKCGRSDPNGKRYTKGPVCGTDGRSYKNSCRLRKRSCRLRNTNLAIAYHGTCQSQ</sequence>
<organism evidence="6 7">
    <name type="scientific">Nicrophorus vespilloides</name>
    <name type="common">Boreal carrion beetle</name>
    <dbReference type="NCBI Taxonomy" id="110193"/>
    <lineage>
        <taxon>Eukaryota</taxon>
        <taxon>Metazoa</taxon>
        <taxon>Ecdysozoa</taxon>
        <taxon>Arthropoda</taxon>
        <taxon>Hexapoda</taxon>
        <taxon>Insecta</taxon>
        <taxon>Pterygota</taxon>
        <taxon>Neoptera</taxon>
        <taxon>Endopterygota</taxon>
        <taxon>Coleoptera</taxon>
        <taxon>Polyphaga</taxon>
        <taxon>Staphyliniformia</taxon>
        <taxon>Silphidae</taxon>
        <taxon>Nicrophorinae</taxon>
        <taxon>Nicrophorus</taxon>
    </lineage>
</organism>
<evidence type="ECO:0000259" key="5">
    <source>
        <dbReference type="PROSITE" id="PS51465"/>
    </source>
</evidence>
<evidence type="ECO:0000256" key="2">
    <source>
        <dbReference type="ARBA" id="ARBA00022737"/>
    </source>
</evidence>
<protein>
    <submittedName>
        <fullName evidence="7">Follistatin-like</fullName>
    </submittedName>
</protein>
<dbReference type="Gene3D" id="3.30.60.30">
    <property type="match status" value="1"/>
</dbReference>
<evidence type="ECO:0000256" key="3">
    <source>
        <dbReference type="ARBA" id="ARBA00023157"/>
    </source>
</evidence>
<dbReference type="PANTHER" id="PTHR13866">
    <property type="entry name" value="SPARC OSTEONECTIN"/>
    <property type="match status" value="1"/>
</dbReference>
<feature type="domain" description="Kazal-like" evidence="5">
    <location>
        <begin position="79"/>
        <end position="135"/>
    </location>
</feature>
<evidence type="ECO:0000256" key="1">
    <source>
        <dbReference type="ARBA" id="ARBA00022729"/>
    </source>
</evidence>
<dbReference type="PANTHER" id="PTHR13866:SF29">
    <property type="entry name" value="FOLLISTATIN"/>
    <property type="match status" value="1"/>
</dbReference>
<proteinExistence type="predicted"/>
<keyword evidence="6" id="KW-1185">Reference proteome</keyword>
<dbReference type="InterPro" id="IPR036058">
    <property type="entry name" value="Kazal_dom_sf"/>
</dbReference>
<dbReference type="Pfam" id="PF21333">
    <property type="entry name" value="FST_N"/>
    <property type="match status" value="1"/>
</dbReference>
<dbReference type="Pfam" id="PF07648">
    <property type="entry name" value="Kazal_2"/>
    <property type="match status" value="1"/>
</dbReference>
<keyword evidence="2" id="KW-0677">Repeat</keyword>
<gene>
    <name evidence="7" type="primary">LOC108559920</name>
</gene>
<evidence type="ECO:0000256" key="4">
    <source>
        <dbReference type="ARBA" id="ARBA00023180"/>
    </source>
</evidence>
<dbReference type="Proteomes" id="UP000695000">
    <property type="component" value="Unplaced"/>
</dbReference>